<evidence type="ECO:0000259" key="13">
    <source>
        <dbReference type="PROSITE" id="PS51384"/>
    </source>
</evidence>
<evidence type="ECO:0000256" key="5">
    <source>
        <dbReference type="ARBA" id="ARBA00022723"/>
    </source>
</evidence>
<evidence type="ECO:0000256" key="2">
    <source>
        <dbReference type="ARBA" id="ARBA00022448"/>
    </source>
</evidence>
<evidence type="ECO:0000256" key="3">
    <source>
        <dbReference type="ARBA" id="ARBA00022630"/>
    </source>
</evidence>
<dbReference type="Pfam" id="PF10418">
    <property type="entry name" value="DHODB_Fe-S_bind"/>
    <property type="match status" value="1"/>
</dbReference>
<dbReference type="GO" id="GO:0051537">
    <property type="term" value="F:2 iron, 2 sulfur cluster binding"/>
    <property type="evidence" value="ECO:0007669"/>
    <property type="project" value="UniProtKB-KW"/>
</dbReference>
<dbReference type="SUPFAM" id="SSF52343">
    <property type="entry name" value="Ferredoxin reductase-like, C-terminal NADP-linked domain"/>
    <property type="match status" value="1"/>
</dbReference>
<keyword evidence="3 11" id="KW-0285">Flavoprotein</keyword>
<keyword evidence="9 12" id="KW-0411">Iron-sulfur</keyword>
<comment type="similarity">
    <text evidence="1">Belongs to the PyrK family.</text>
</comment>
<evidence type="ECO:0000256" key="7">
    <source>
        <dbReference type="ARBA" id="ARBA00022982"/>
    </source>
</evidence>
<comment type="cofactor">
    <cofactor evidence="10">
        <name>[2Fe-2S] cluster</name>
        <dbReference type="ChEBI" id="CHEBI:190135"/>
    </cofactor>
</comment>
<feature type="binding site" evidence="12">
    <location>
        <position position="260"/>
    </location>
    <ligand>
        <name>[2Fe-2S] cluster</name>
        <dbReference type="ChEBI" id="CHEBI:190135"/>
    </ligand>
</feature>
<evidence type="ECO:0000256" key="1">
    <source>
        <dbReference type="ARBA" id="ARBA00006422"/>
    </source>
</evidence>
<feature type="binding site" evidence="12">
    <location>
        <position position="281"/>
    </location>
    <ligand>
        <name>[2Fe-2S] cluster</name>
        <dbReference type="ChEBI" id="CHEBI:190135"/>
    </ligand>
</feature>
<evidence type="ECO:0000256" key="4">
    <source>
        <dbReference type="ARBA" id="ARBA00022714"/>
    </source>
</evidence>
<dbReference type="SUPFAM" id="SSF63380">
    <property type="entry name" value="Riboflavin synthase domain-like"/>
    <property type="match status" value="1"/>
</dbReference>
<dbReference type="GO" id="GO:0050660">
    <property type="term" value="F:flavin adenine dinucleotide binding"/>
    <property type="evidence" value="ECO:0007669"/>
    <property type="project" value="InterPro"/>
</dbReference>
<feature type="binding site" evidence="12">
    <location>
        <position position="268"/>
    </location>
    <ligand>
        <name>[2Fe-2S] cluster</name>
        <dbReference type="ChEBI" id="CHEBI:190135"/>
    </ligand>
</feature>
<reference evidence="14" key="1">
    <citation type="submission" date="2017-02" db="EMBL/GenBank/DDBJ databases">
        <authorList>
            <person name="Regsiter A."/>
            <person name="William W."/>
        </authorList>
    </citation>
    <scope>NUCLEOTIDE SEQUENCE</scope>
    <source>
        <strain evidence="14">Bib</strain>
    </source>
</reference>
<feature type="binding site" evidence="11">
    <location>
        <begin position="83"/>
        <end position="85"/>
    </location>
    <ligand>
        <name>FAD</name>
        <dbReference type="ChEBI" id="CHEBI:57692"/>
    </ligand>
</feature>
<dbReference type="InterPro" id="IPR050353">
    <property type="entry name" value="PyrK_electron_transfer"/>
</dbReference>
<accession>A0A3P3XLS8</accession>
<keyword evidence="5 12" id="KW-0479">Metal-binding</keyword>
<evidence type="ECO:0000256" key="8">
    <source>
        <dbReference type="ARBA" id="ARBA00023004"/>
    </source>
</evidence>
<dbReference type="PANTHER" id="PTHR43513">
    <property type="entry name" value="DIHYDROOROTATE DEHYDROGENASE B (NAD(+)), ELECTRON TRANSFER SUBUNIT"/>
    <property type="match status" value="1"/>
</dbReference>
<keyword evidence="8 12" id="KW-0408">Iron</keyword>
<dbReference type="Gene3D" id="2.10.240.10">
    <property type="entry name" value="Dihydroorotate dehydrogenase, electron transfer subunit"/>
    <property type="match status" value="1"/>
</dbReference>
<keyword evidence="7" id="KW-0249">Electron transport</keyword>
<feature type="domain" description="FAD-binding FR-type" evidence="13">
    <location>
        <begin position="1"/>
        <end position="115"/>
    </location>
</feature>
<evidence type="ECO:0000256" key="11">
    <source>
        <dbReference type="PIRSR" id="PIRSR006816-1"/>
    </source>
</evidence>
<sequence length="299" mass="31750">MRQFNATVAINRAIAPDWMHMAFEWPSDLPAPKPGQFFTALPPVVELRAGTILRRPFAFAGFEEAQIEKDSSMLSRPAYAHSIYQVRGPGTRALASMQPGSSLDIIAPLGNAFPYPERGERAIIAGGGIGIGPMLFLAEQLGAGTYASSAILVLGFRSALLIPFSGSFSAAGLPSWKKLLEKAFFSTDDGSAGTPGTVRDALEALWLQASDLKGSGTKNLAQKKWHLYGCGPGPMLASLAQFAAQNHMHAHFSAEQWMACGVGACHGCVLPAASGGFLRVCADGPVFDARTINWEANVQ</sequence>
<dbReference type="PIRSF" id="PIRSF006816">
    <property type="entry name" value="Cyc3_hyd_g"/>
    <property type="match status" value="1"/>
</dbReference>
<dbReference type="InterPro" id="IPR039261">
    <property type="entry name" value="FNR_nucleotide-bd"/>
</dbReference>
<dbReference type="InterPro" id="IPR012165">
    <property type="entry name" value="Cyt_c3_hydrogenase_gsu"/>
</dbReference>
<feature type="binding site" evidence="12">
    <location>
        <position position="265"/>
    </location>
    <ligand>
        <name>[2Fe-2S] cluster</name>
        <dbReference type="ChEBI" id="CHEBI:190135"/>
    </ligand>
</feature>
<dbReference type="PANTHER" id="PTHR43513:SF3">
    <property type="entry name" value="DIHYDROOROTATE DEHYDROGENASE B (NAD(+)), ELECTRON TRANSFER SUBUNIT-RELATED"/>
    <property type="match status" value="1"/>
</dbReference>
<dbReference type="InterPro" id="IPR037117">
    <property type="entry name" value="Dihydroorotate_DH_ele_sf"/>
</dbReference>
<dbReference type="GO" id="GO:0046872">
    <property type="term" value="F:metal ion binding"/>
    <property type="evidence" value="ECO:0007669"/>
    <property type="project" value="UniProtKB-KW"/>
</dbReference>
<evidence type="ECO:0000256" key="12">
    <source>
        <dbReference type="PIRSR" id="PIRSR006816-2"/>
    </source>
</evidence>
<evidence type="ECO:0000256" key="9">
    <source>
        <dbReference type="ARBA" id="ARBA00023014"/>
    </source>
</evidence>
<dbReference type="Gene3D" id="2.40.30.10">
    <property type="entry name" value="Translation factors"/>
    <property type="match status" value="1"/>
</dbReference>
<comment type="cofactor">
    <cofactor evidence="11">
        <name>FAD</name>
        <dbReference type="ChEBI" id="CHEBI:57692"/>
    </cofactor>
    <text evidence="11">Binds 1 FAD per subunit.</text>
</comment>
<evidence type="ECO:0000313" key="14">
    <source>
        <dbReference type="EMBL" id="SLM15724.1"/>
    </source>
</evidence>
<dbReference type="Gene3D" id="3.40.50.80">
    <property type="entry name" value="Nucleotide-binding domain of ferredoxin-NADP reductase (FNR) module"/>
    <property type="match status" value="1"/>
</dbReference>
<dbReference type="PROSITE" id="PS51384">
    <property type="entry name" value="FAD_FR"/>
    <property type="match status" value="1"/>
</dbReference>
<evidence type="ECO:0000256" key="10">
    <source>
        <dbReference type="ARBA" id="ARBA00034078"/>
    </source>
</evidence>
<dbReference type="InterPro" id="IPR019480">
    <property type="entry name" value="Dihydroorotate_DH_Fe-S-bd"/>
</dbReference>
<evidence type="ECO:0000256" key="6">
    <source>
        <dbReference type="ARBA" id="ARBA00022827"/>
    </source>
</evidence>
<dbReference type="GO" id="GO:0016491">
    <property type="term" value="F:oxidoreductase activity"/>
    <property type="evidence" value="ECO:0007669"/>
    <property type="project" value="InterPro"/>
</dbReference>
<dbReference type="EMBL" id="FWDM01000039">
    <property type="protein sequence ID" value="SLM15724.1"/>
    <property type="molecule type" value="Genomic_DNA"/>
</dbReference>
<keyword evidence="6 11" id="KW-0274">FAD</keyword>
<feature type="binding site" evidence="11">
    <location>
        <begin position="90"/>
        <end position="91"/>
    </location>
    <ligand>
        <name>FAD</name>
        <dbReference type="ChEBI" id="CHEBI:57692"/>
    </ligand>
</feature>
<dbReference type="GO" id="GO:0006221">
    <property type="term" value="P:pyrimidine nucleotide biosynthetic process"/>
    <property type="evidence" value="ECO:0007669"/>
    <property type="project" value="InterPro"/>
</dbReference>
<dbReference type="InterPro" id="IPR017938">
    <property type="entry name" value="Riboflavin_synthase-like_b-brl"/>
</dbReference>
<organism evidence="14">
    <name type="scientific">uncultured spirochete</name>
    <dbReference type="NCBI Taxonomy" id="156406"/>
    <lineage>
        <taxon>Bacteria</taxon>
        <taxon>Pseudomonadati</taxon>
        <taxon>Spirochaetota</taxon>
        <taxon>Spirochaetia</taxon>
        <taxon>Spirochaetales</taxon>
        <taxon>environmental samples</taxon>
    </lineage>
</organism>
<keyword evidence="4 12" id="KW-0001">2Fe-2S</keyword>
<protein>
    <submittedName>
        <fullName evidence="14">Putative Dihydroorotate dehydrogenase B (NAD(+)), electron transfer subunit</fullName>
    </submittedName>
</protein>
<name>A0A3P3XLS8_9SPIR</name>
<keyword evidence="2" id="KW-0813">Transport</keyword>
<dbReference type="InterPro" id="IPR017927">
    <property type="entry name" value="FAD-bd_FR_type"/>
</dbReference>
<comment type="cofactor">
    <cofactor evidence="12">
        <name>[2Fe-2S] cluster</name>
        <dbReference type="ChEBI" id="CHEBI:190135"/>
    </cofactor>
    <text evidence="12">Binds 1 [2Fe-2S] cluster per subunit.</text>
</comment>
<dbReference type="AlphaFoldDB" id="A0A3P3XLS8"/>
<gene>
    <name evidence="14" type="ORF">SPIROBIBN47_70006</name>
</gene>
<proteinExistence type="inferred from homology"/>